<dbReference type="Pfam" id="PF12796">
    <property type="entry name" value="Ank_2"/>
    <property type="match status" value="4"/>
</dbReference>
<gene>
    <name evidence="6" type="ORF">MCOR_21263</name>
</gene>
<feature type="repeat" description="ANK" evidence="3">
    <location>
        <begin position="889"/>
        <end position="921"/>
    </location>
</feature>
<accession>A0A6J8BP79</accession>
<evidence type="ECO:0000256" key="2">
    <source>
        <dbReference type="ARBA" id="ARBA00023043"/>
    </source>
</evidence>
<evidence type="ECO:0000259" key="4">
    <source>
        <dbReference type="Pfam" id="PF18738"/>
    </source>
</evidence>
<keyword evidence="7" id="KW-1185">Reference proteome</keyword>
<dbReference type="InterPro" id="IPR036770">
    <property type="entry name" value="Ankyrin_rpt-contain_sf"/>
</dbReference>
<dbReference type="AlphaFoldDB" id="A0A6J8BP79"/>
<dbReference type="OrthoDB" id="7464126at2759"/>
<dbReference type="GO" id="GO:0000151">
    <property type="term" value="C:ubiquitin ligase complex"/>
    <property type="evidence" value="ECO:0007669"/>
    <property type="project" value="TreeGrafter"/>
</dbReference>
<dbReference type="EMBL" id="CACVKT020003764">
    <property type="protein sequence ID" value="CAC5385755.1"/>
    <property type="molecule type" value="Genomic_DNA"/>
</dbReference>
<evidence type="ECO:0000256" key="1">
    <source>
        <dbReference type="ARBA" id="ARBA00022737"/>
    </source>
</evidence>
<dbReference type="SMART" id="SM00248">
    <property type="entry name" value="ANK"/>
    <property type="match status" value="12"/>
</dbReference>
<dbReference type="SUPFAM" id="SSF48403">
    <property type="entry name" value="Ankyrin repeat"/>
    <property type="match status" value="2"/>
</dbReference>
<feature type="repeat" description="ANK" evidence="3">
    <location>
        <begin position="922"/>
        <end position="954"/>
    </location>
</feature>
<feature type="domain" description="DZIP3-like HEPN" evidence="4">
    <location>
        <begin position="47"/>
        <end position="190"/>
    </location>
</feature>
<dbReference type="PRINTS" id="PR01415">
    <property type="entry name" value="ANKYRIN"/>
</dbReference>
<dbReference type="Gene3D" id="3.40.50.300">
    <property type="entry name" value="P-loop containing nucleotide triphosphate hydrolases"/>
    <property type="match status" value="1"/>
</dbReference>
<feature type="repeat" description="ANK" evidence="3">
    <location>
        <begin position="822"/>
        <end position="854"/>
    </location>
</feature>
<feature type="domain" description="Novel STAND NTPase 3" evidence="5">
    <location>
        <begin position="241"/>
        <end position="387"/>
    </location>
</feature>
<feature type="repeat" description="ANK" evidence="3">
    <location>
        <begin position="1021"/>
        <end position="1043"/>
    </location>
</feature>
<dbReference type="PROSITE" id="PS50297">
    <property type="entry name" value="ANK_REP_REGION"/>
    <property type="match status" value="13"/>
</dbReference>
<dbReference type="SUPFAM" id="SSF52540">
    <property type="entry name" value="P-loop containing nucleoside triphosphate hydrolases"/>
    <property type="match status" value="2"/>
</dbReference>
<dbReference type="PROSITE" id="PS50088">
    <property type="entry name" value="ANK_REPEAT"/>
    <property type="match status" value="13"/>
</dbReference>
<dbReference type="PANTHER" id="PTHR24173">
    <property type="entry name" value="ANKYRIN REPEAT CONTAINING"/>
    <property type="match status" value="1"/>
</dbReference>
<feature type="repeat" description="ANK" evidence="3">
    <location>
        <begin position="691"/>
        <end position="723"/>
    </location>
</feature>
<keyword evidence="1" id="KW-0677">Repeat</keyword>
<dbReference type="PANTHER" id="PTHR24173:SF27">
    <property type="entry name" value="ANKYRIN REPEAT AND SOCS BOX PROTEIN 1"/>
    <property type="match status" value="1"/>
</dbReference>
<proteinExistence type="predicted"/>
<dbReference type="Proteomes" id="UP000507470">
    <property type="component" value="Unassembled WGS sequence"/>
</dbReference>
<protein>
    <submittedName>
        <fullName evidence="6">Uncharacterized protein</fullName>
    </submittedName>
</protein>
<feature type="repeat" description="ANK" evidence="3">
    <location>
        <begin position="625"/>
        <end position="657"/>
    </location>
</feature>
<dbReference type="Pfam" id="PF20720">
    <property type="entry name" value="nSTAND3"/>
    <property type="match status" value="1"/>
</dbReference>
<feature type="repeat" description="ANK" evidence="3">
    <location>
        <begin position="790"/>
        <end position="822"/>
    </location>
</feature>
<feature type="repeat" description="ANK" evidence="3">
    <location>
        <begin position="988"/>
        <end position="1020"/>
    </location>
</feature>
<dbReference type="Pfam" id="PF18738">
    <property type="entry name" value="HEPN_DZIP3"/>
    <property type="match status" value="1"/>
</dbReference>
<dbReference type="GO" id="GO:0006511">
    <property type="term" value="P:ubiquitin-dependent protein catabolic process"/>
    <property type="evidence" value="ECO:0007669"/>
    <property type="project" value="TreeGrafter"/>
</dbReference>
<dbReference type="InterPro" id="IPR041249">
    <property type="entry name" value="HEPN_DZIP3"/>
</dbReference>
<name>A0A6J8BP79_MYTCO</name>
<evidence type="ECO:0000313" key="7">
    <source>
        <dbReference type="Proteomes" id="UP000507470"/>
    </source>
</evidence>
<feature type="repeat" description="ANK" evidence="3">
    <location>
        <begin position="757"/>
        <end position="789"/>
    </location>
</feature>
<reference evidence="6 7" key="1">
    <citation type="submission" date="2020-06" db="EMBL/GenBank/DDBJ databases">
        <authorList>
            <person name="Li R."/>
            <person name="Bekaert M."/>
        </authorList>
    </citation>
    <scope>NUCLEOTIDE SEQUENCE [LARGE SCALE GENOMIC DNA]</scope>
    <source>
        <strain evidence="7">wild</strain>
    </source>
</reference>
<sequence length="1043" mass="116721">MKQLPVKQKLLPGHVTKEETNFLRFCHLVQKVAPQAVRCLFDREFPPSNLEEIIKKNLTMLMDLKKKRIISAAQWKLLLPYGKQSASMDFDTTLMICLVRHLTTIKPLSGDYDQTPPDTDISLGADLARIKHYRNYLAHCMEGNREIDTKRFHDWWETISKAISRIGGQELEHECNNLLNANLDSSLMEVYRDILLKDLEQKELKEEIENMRKQLQDPLLPHQREIVRDIVEQWRIDDQKFVDTNASKFLYKTLETNNVAIITGSPGSGKSFTAKHVLLCLEKEGFDIMSMGSVSGILTTLSRTKRQAFFVDNLCGKFNISVNDIEEWERNREEINRIFSNPLTKCVFACRLQIYKDPEFENLKLQKIKVCNLSGSQHLSLSEKTTIGQAFLDQSQLNSINQETITQSECFPLLCSLHSTQTHEFNVHYFEKPVLFFTKELDDLKLTHNKLKYACIVLCVLFNDKIDSYQFGASAEDRFRIEMVLEECGINNSIPKKFILSHFESMVGTYFCKTESGYKSIHDYMFCIFCSHVSTSMLNVVIEHADSEVLSDLAYLESLGDISFLYAINIPKVYEDIFFARIVKDLLDGRSLYVFSAYQMKYKEYRLKLVSLLQTLTDDINSLNGDVSPLYSSSQYGHIEIVEVLIDKGANVNQHDKSGKTALYAASGNGHEDVIDLLLRNGADVNLCNVDGHSPLYAASLNGNKSCVDNLLRKGADVDHSENDAFPPLYGASHEGYTEIAKYLVSKGANVNKCTSKGFSPLFIASKGGHDAIVRILLENGANVNQSDYIGRSSLYTASFFGHIKCVEFLIRNGADLNSCSSDGTPLYTAAYHGSREIAELLLKSGANINLCRYTDGFSPLCAASFNGRKSCVQLLLDSGADINKANYNGLSPLYMASQEGKREEAAMLVDRGANINSCSNYGFTPLLVACKNGNDGVVDVLLKGGADISICDKSGQSVLHIASLCGRKSCISRLLKENVDVNKRNKDGATSLYISSSIGKSEIVEILLDHGANINQPDKEGKSPLYISCNAGHLSVVKILLD</sequence>
<dbReference type="InterPro" id="IPR049050">
    <property type="entry name" value="nSTAND3"/>
</dbReference>
<evidence type="ECO:0000313" key="6">
    <source>
        <dbReference type="EMBL" id="CAC5385755.1"/>
    </source>
</evidence>
<dbReference type="InterPro" id="IPR002110">
    <property type="entry name" value="Ankyrin_rpt"/>
</dbReference>
<dbReference type="Gene3D" id="1.25.40.20">
    <property type="entry name" value="Ankyrin repeat-containing domain"/>
    <property type="match status" value="3"/>
</dbReference>
<evidence type="ECO:0000259" key="5">
    <source>
        <dbReference type="Pfam" id="PF20720"/>
    </source>
</evidence>
<feature type="repeat" description="ANK" evidence="3">
    <location>
        <begin position="856"/>
        <end position="888"/>
    </location>
</feature>
<feature type="repeat" description="ANK" evidence="3">
    <location>
        <begin position="955"/>
        <end position="987"/>
    </location>
</feature>
<dbReference type="InterPro" id="IPR027417">
    <property type="entry name" value="P-loop_NTPase"/>
</dbReference>
<feature type="repeat" description="ANK" evidence="3">
    <location>
        <begin position="658"/>
        <end position="690"/>
    </location>
</feature>
<organism evidence="6 7">
    <name type="scientific">Mytilus coruscus</name>
    <name type="common">Sea mussel</name>
    <dbReference type="NCBI Taxonomy" id="42192"/>
    <lineage>
        <taxon>Eukaryota</taxon>
        <taxon>Metazoa</taxon>
        <taxon>Spiralia</taxon>
        <taxon>Lophotrochozoa</taxon>
        <taxon>Mollusca</taxon>
        <taxon>Bivalvia</taxon>
        <taxon>Autobranchia</taxon>
        <taxon>Pteriomorphia</taxon>
        <taxon>Mytilida</taxon>
        <taxon>Mytiloidea</taxon>
        <taxon>Mytilidae</taxon>
        <taxon>Mytilinae</taxon>
        <taxon>Mytilus</taxon>
    </lineage>
</organism>
<dbReference type="Pfam" id="PF00023">
    <property type="entry name" value="Ank"/>
    <property type="match status" value="2"/>
</dbReference>
<evidence type="ECO:0000256" key="3">
    <source>
        <dbReference type="PROSITE-ProRule" id="PRU00023"/>
    </source>
</evidence>
<feature type="repeat" description="ANK" evidence="3">
    <location>
        <begin position="724"/>
        <end position="756"/>
    </location>
</feature>
<keyword evidence="2 3" id="KW-0040">ANK repeat</keyword>